<evidence type="ECO:0000259" key="2">
    <source>
        <dbReference type="Pfam" id="PF21530"/>
    </source>
</evidence>
<evidence type="ECO:0000313" key="4">
    <source>
        <dbReference type="Proteomes" id="UP000193642"/>
    </source>
</evidence>
<dbReference type="EMBL" id="MCGO01000094">
    <property type="protein sequence ID" value="ORY28578.1"/>
    <property type="molecule type" value="Genomic_DNA"/>
</dbReference>
<sequence length="109" mass="12354">MAPFILNLKIGAEVMLLKNLTEDLVNGSRGRVVSVNLPEKAVTVDFCVKRETTTEMIRKELKAETWTYVNPSTKAEVNYVQVTAFVFLLALTLSFQIPLMLSYSMYVFI</sequence>
<comment type="caution">
    <text evidence="3">The sequence shown here is derived from an EMBL/GenBank/DDBJ whole genome shotgun (WGS) entry which is preliminary data.</text>
</comment>
<dbReference type="InterPro" id="IPR049163">
    <property type="entry name" value="Pif1-like_2B_dom"/>
</dbReference>
<dbReference type="Pfam" id="PF21530">
    <property type="entry name" value="Pif1_2B_dom"/>
    <property type="match status" value="1"/>
</dbReference>
<feature type="domain" description="DNA helicase Pif1-like 2B" evidence="2">
    <location>
        <begin position="5"/>
        <end position="33"/>
    </location>
</feature>
<keyword evidence="1" id="KW-0472">Membrane</keyword>
<dbReference type="OrthoDB" id="2126220at2759"/>
<name>A0A1Y2B154_9FUNG</name>
<gene>
    <name evidence="3" type="ORF">BCR33DRAFT_594978</name>
</gene>
<reference evidence="3 4" key="1">
    <citation type="submission" date="2016-07" db="EMBL/GenBank/DDBJ databases">
        <title>Pervasive Adenine N6-methylation of Active Genes in Fungi.</title>
        <authorList>
            <consortium name="DOE Joint Genome Institute"/>
            <person name="Mondo S.J."/>
            <person name="Dannebaum R.O."/>
            <person name="Kuo R.C."/>
            <person name="Labutti K."/>
            <person name="Haridas S."/>
            <person name="Kuo A."/>
            <person name="Salamov A."/>
            <person name="Ahrendt S.R."/>
            <person name="Lipzen A."/>
            <person name="Sullivan W."/>
            <person name="Andreopoulos W.B."/>
            <person name="Clum A."/>
            <person name="Lindquist E."/>
            <person name="Daum C."/>
            <person name="Ramamoorthy G.K."/>
            <person name="Gryganskyi A."/>
            <person name="Culley D."/>
            <person name="Magnuson J.K."/>
            <person name="James T.Y."/>
            <person name="O'Malley M.A."/>
            <person name="Stajich J.E."/>
            <person name="Spatafora J.W."/>
            <person name="Visel A."/>
            <person name="Grigoriev I.V."/>
        </authorList>
    </citation>
    <scope>NUCLEOTIDE SEQUENCE [LARGE SCALE GENOMIC DNA]</scope>
    <source>
        <strain evidence="3 4">JEL800</strain>
    </source>
</reference>
<evidence type="ECO:0000256" key="1">
    <source>
        <dbReference type="SAM" id="Phobius"/>
    </source>
</evidence>
<keyword evidence="1" id="KW-0812">Transmembrane</keyword>
<keyword evidence="4" id="KW-1185">Reference proteome</keyword>
<feature type="transmembrane region" description="Helical" evidence="1">
    <location>
        <begin position="79"/>
        <end position="101"/>
    </location>
</feature>
<organism evidence="3 4">
    <name type="scientific">Rhizoclosmatium globosum</name>
    <dbReference type="NCBI Taxonomy" id="329046"/>
    <lineage>
        <taxon>Eukaryota</taxon>
        <taxon>Fungi</taxon>
        <taxon>Fungi incertae sedis</taxon>
        <taxon>Chytridiomycota</taxon>
        <taxon>Chytridiomycota incertae sedis</taxon>
        <taxon>Chytridiomycetes</taxon>
        <taxon>Chytridiales</taxon>
        <taxon>Chytriomycetaceae</taxon>
        <taxon>Rhizoclosmatium</taxon>
    </lineage>
</organism>
<dbReference type="Proteomes" id="UP000193642">
    <property type="component" value="Unassembled WGS sequence"/>
</dbReference>
<accession>A0A1Y2B154</accession>
<proteinExistence type="predicted"/>
<dbReference type="AlphaFoldDB" id="A0A1Y2B154"/>
<keyword evidence="1" id="KW-1133">Transmembrane helix</keyword>
<dbReference type="STRING" id="329046.A0A1Y2B154"/>
<evidence type="ECO:0000313" key="3">
    <source>
        <dbReference type="EMBL" id="ORY28578.1"/>
    </source>
</evidence>
<protein>
    <recommendedName>
        <fullName evidence="2">DNA helicase Pif1-like 2B domain-containing protein</fullName>
    </recommendedName>
</protein>